<sequence length="176" mass="18577">MQNPNNTTNKQKSIETPCNTQALQVAIGTSLPSTGGGSAPVPVPPPPRVIGPVPDPPRCNTSSDTSMDEISLAILGAVQRIVSATIREQIATLVLAHTAAPSDVDVFEEEAEEGAPVPRLQWLENRGFPLSLLKMSPPPPTGLHASSASRRAYKTLGIRLKGSPRMNDKASPSSKK</sequence>
<reference evidence="2" key="2">
    <citation type="journal article" date="2024" name="Plant">
        <title>Genomic evolution and insights into agronomic trait innovations of Sesamum species.</title>
        <authorList>
            <person name="Miao H."/>
            <person name="Wang L."/>
            <person name="Qu L."/>
            <person name="Liu H."/>
            <person name="Sun Y."/>
            <person name="Le M."/>
            <person name="Wang Q."/>
            <person name="Wei S."/>
            <person name="Zheng Y."/>
            <person name="Lin W."/>
            <person name="Duan Y."/>
            <person name="Cao H."/>
            <person name="Xiong S."/>
            <person name="Wang X."/>
            <person name="Wei L."/>
            <person name="Li C."/>
            <person name="Ma Q."/>
            <person name="Ju M."/>
            <person name="Zhao R."/>
            <person name="Li G."/>
            <person name="Mu C."/>
            <person name="Tian Q."/>
            <person name="Mei H."/>
            <person name="Zhang T."/>
            <person name="Gao T."/>
            <person name="Zhang H."/>
        </authorList>
    </citation>
    <scope>NUCLEOTIDE SEQUENCE</scope>
    <source>
        <strain evidence="2">G02</strain>
    </source>
</reference>
<feature type="compositionally biased region" description="Pro residues" evidence="1">
    <location>
        <begin position="41"/>
        <end position="57"/>
    </location>
</feature>
<name>A0AAW2QIE8_SESRA</name>
<comment type="caution">
    <text evidence="2">The sequence shown here is derived from an EMBL/GenBank/DDBJ whole genome shotgun (WGS) entry which is preliminary data.</text>
</comment>
<accession>A0AAW2QIE8</accession>
<feature type="region of interest" description="Disordered" evidence="1">
    <location>
        <begin position="25"/>
        <end position="65"/>
    </location>
</feature>
<organism evidence="2">
    <name type="scientific">Sesamum radiatum</name>
    <name type="common">Black benniseed</name>
    <dbReference type="NCBI Taxonomy" id="300843"/>
    <lineage>
        <taxon>Eukaryota</taxon>
        <taxon>Viridiplantae</taxon>
        <taxon>Streptophyta</taxon>
        <taxon>Embryophyta</taxon>
        <taxon>Tracheophyta</taxon>
        <taxon>Spermatophyta</taxon>
        <taxon>Magnoliopsida</taxon>
        <taxon>eudicotyledons</taxon>
        <taxon>Gunneridae</taxon>
        <taxon>Pentapetalae</taxon>
        <taxon>asterids</taxon>
        <taxon>lamiids</taxon>
        <taxon>Lamiales</taxon>
        <taxon>Pedaliaceae</taxon>
        <taxon>Sesamum</taxon>
    </lineage>
</organism>
<gene>
    <name evidence="2" type="ORF">Sradi_3610300</name>
</gene>
<evidence type="ECO:0000256" key="1">
    <source>
        <dbReference type="SAM" id="MobiDB-lite"/>
    </source>
</evidence>
<proteinExistence type="predicted"/>
<reference evidence="2" key="1">
    <citation type="submission" date="2020-06" db="EMBL/GenBank/DDBJ databases">
        <authorList>
            <person name="Li T."/>
            <person name="Hu X."/>
            <person name="Zhang T."/>
            <person name="Song X."/>
            <person name="Zhang H."/>
            <person name="Dai N."/>
            <person name="Sheng W."/>
            <person name="Hou X."/>
            <person name="Wei L."/>
        </authorList>
    </citation>
    <scope>NUCLEOTIDE SEQUENCE</scope>
    <source>
        <strain evidence="2">G02</strain>
        <tissue evidence="2">Leaf</tissue>
    </source>
</reference>
<dbReference type="AlphaFoldDB" id="A0AAW2QIE8"/>
<feature type="region of interest" description="Disordered" evidence="1">
    <location>
        <begin position="157"/>
        <end position="176"/>
    </location>
</feature>
<feature type="region of interest" description="Disordered" evidence="1">
    <location>
        <begin position="1"/>
        <end position="20"/>
    </location>
</feature>
<dbReference type="EMBL" id="JACGWJ010000015">
    <property type="protein sequence ID" value="KAL0367202.1"/>
    <property type="molecule type" value="Genomic_DNA"/>
</dbReference>
<protein>
    <submittedName>
        <fullName evidence="2">Uncharacterized protein</fullName>
    </submittedName>
</protein>
<evidence type="ECO:0000313" key="2">
    <source>
        <dbReference type="EMBL" id="KAL0367202.1"/>
    </source>
</evidence>